<dbReference type="HOGENOM" id="CLU_852709_0_0_1"/>
<evidence type="ECO:0000256" key="1">
    <source>
        <dbReference type="SAM" id="MobiDB-lite"/>
    </source>
</evidence>
<proteinExistence type="predicted"/>
<feature type="compositionally biased region" description="Basic and acidic residues" evidence="1">
    <location>
        <begin position="1"/>
        <end position="21"/>
    </location>
</feature>
<feature type="region of interest" description="Disordered" evidence="1">
    <location>
        <begin position="1"/>
        <end position="66"/>
    </location>
</feature>
<evidence type="ECO:0000313" key="3">
    <source>
        <dbReference type="Proteomes" id="UP000027222"/>
    </source>
</evidence>
<dbReference type="OrthoDB" id="3032033at2759"/>
<dbReference type="Proteomes" id="UP000027222">
    <property type="component" value="Unassembled WGS sequence"/>
</dbReference>
<name>A0A067S6N7_GALM3</name>
<sequence>MSDKDEASEAEHTGNKVDPQSHGHAVAGAKANNLDDNISDDVYGGKSDEKNEEPDGEDKDGDKGDNNFKEIQFDTLKWIKLLVSQFSSTYMLLYGFPNIPVSIEILKSPPVGADLMFWTDLLADSNFFPAGPPIQAGSHLWNNQQIADFLTKGQQADHCGTVLLALEAYKTWEKLLQTSCSGADKSSSKQLNGHMPNPAEPTTNQSNTDTPRLFDAVVSTVSRLRDTTKVPDCNETAKLILVALNGMTASGITMETYIPADPVRQAQVTQHLLYINELCRILSRLVAPKFSGSLHCKAVLGTLISTFINEAHLQYSSLLVKLQQFV</sequence>
<organism evidence="2 3">
    <name type="scientific">Galerina marginata (strain CBS 339.88)</name>
    <dbReference type="NCBI Taxonomy" id="685588"/>
    <lineage>
        <taxon>Eukaryota</taxon>
        <taxon>Fungi</taxon>
        <taxon>Dikarya</taxon>
        <taxon>Basidiomycota</taxon>
        <taxon>Agaricomycotina</taxon>
        <taxon>Agaricomycetes</taxon>
        <taxon>Agaricomycetidae</taxon>
        <taxon>Agaricales</taxon>
        <taxon>Agaricineae</taxon>
        <taxon>Strophariaceae</taxon>
        <taxon>Galerina</taxon>
    </lineage>
</organism>
<protein>
    <submittedName>
        <fullName evidence="2">Uncharacterized protein</fullName>
    </submittedName>
</protein>
<gene>
    <name evidence="2" type="ORF">GALMADRAFT_217501</name>
</gene>
<evidence type="ECO:0000313" key="2">
    <source>
        <dbReference type="EMBL" id="KDR65562.1"/>
    </source>
</evidence>
<reference evidence="3" key="1">
    <citation type="journal article" date="2014" name="Proc. Natl. Acad. Sci. U.S.A.">
        <title>Extensive sampling of basidiomycete genomes demonstrates inadequacy of the white-rot/brown-rot paradigm for wood decay fungi.</title>
        <authorList>
            <person name="Riley R."/>
            <person name="Salamov A.A."/>
            <person name="Brown D.W."/>
            <person name="Nagy L.G."/>
            <person name="Floudas D."/>
            <person name="Held B.W."/>
            <person name="Levasseur A."/>
            <person name="Lombard V."/>
            <person name="Morin E."/>
            <person name="Otillar R."/>
            <person name="Lindquist E.A."/>
            <person name="Sun H."/>
            <person name="LaButti K.M."/>
            <person name="Schmutz J."/>
            <person name="Jabbour D."/>
            <person name="Luo H."/>
            <person name="Baker S.E."/>
            <person name="Pisabarro A.G."/>
            <person name="Walton J.D."/>
            <person name="Blanchette R.A."/>
            <person name="Henrissat B."/>
            <person name="Martin F."/>
            <person name="Cullen D."/>
            <person name="Hibbett D.S."/>
            <person name="Grigoriev I.V."/>
        </authorList>
    </citation>
    <scope>NUCLEOTIDE SEQUENCE [LARGE SCALE GENOMIC DNA]</scope>
    <source>
        <strain evidence="3">CBS 339.88</strain>
    </source>
</reference>
<feature type="region of interest" description="Disordered" evidence="1">
    <location>
        <begin position="186"/>
        <end position="210"/>
    </location>
</feature>
<dbReference type="EMBL" id="KL142441">
    <property type="protein sequence ID" value="KDR65562.1"/>
    <property type="molecule type" value="Genomic_DNA"/>
</dbReference>
<keyword evidence="3" id="KW-1185">Reference proteome</keyword>
<feature type="compositionally biased region" description="Acidic residues" evidence="1">
    <location>
        <begin position="50"/>
        <end position="59"/>
    </location>
</feature>
<dbReference type="AlphaFoldDB" id="A0A067S6N7"/>
<feature type="compositionally biased region" description="Polar residues" evidence="1">
    <location>
        <begin position="200"/>
        <end position="210"/>
    </location>
</feature>
<accession>A0A067S6N7</accession>